<reference evidence="1 2" key="1">
    <citation type="submission" date="2024-11" db="EMBL/GenBank/DDBJ databases">
        <title>Chromosome-level genome assembly of the freshwater bivalve Anodonta woodiana.</title>
        <authorList>
            <person name="Chen X."/>
        </authorList>
    </citation>
    <scope>NUCLEOTIDE SEQUENCE [LARGE SCALE GENOMIC DNA]</scope>
    <source>
        <strain evidence="1">MN2024</strain>
        <tissue evidence="1">Gills</tissue>
    </source>
</reference>
<feature type="non-terminal residue" evidence="1">
    <location>
        <position position="177"/>
    </location>
</feature>
<evidence type="ECO:0000313" key="2">
    <source>
        <dbReference type="Proteomes" id="UP001634394"/>
    </source>
</evidence>
<feature type="non-terminal residue" evidence="1">
    <location>
        <position position="1"/>
    </location>
</feature>
<proteinExistence type="predicted"/>
<organism evidence="1 2">
    <name type="scientific">Sinanodonta woodiana</name>
    <name type="common">Chinese pond mussel</name>
    <name type="synonym">Anodonta woodiana</name>
    <dbReference type="NCBI Taxonomy" id="1069815"/>
    <lineage>
        <taxon>Eukaryota</taxon>
        <taxon>Metazoa</taxon>
        <taxon>Spiralia</taxon>
        <taxon>Lophotrochozoa</taxon>
        <taxon>Mollusca</taxon>
        <taxon>Bivalvia</taxon>
        <taxon>Autobranchia</taxon>
        <taxon>Heteroconchia</taxon>
        <taxon>Palaeoheterodonta</taxon>
        <taxon>Unionida</taxon>
        <taxon>Unionoidea</taxon>
        <taxon>Unionidae</taxon>
        <taxon>Unioninae</taxon>
        <taxon>Sinanodonta</taxon>
    </lineage>
</organism>
<keyword evidence="2" id="KW-1185">Reference proteome</keyword>
<protein>
    <submittedName>
        <fullName evidence="1">Uncharacterized protein</fullName>
    </submittedName>
</protein>
<dbReference type="EMBL" id="JBJQND010000005">
    <property type="protein sequence ID" value="KAL3875820.1"/>
    <property type="molecule type" value="Genomic_DNA"/>
</dbReference>
<dbReference type="AlphaFoldDB" id="A0ABD3WQM6"/>
<name>A0ABD3WQM6_SINWO</name>
<sequence>RFVRQRENTLKSAPKFCSDIFTRFGIDQNVVKTAQQAIGGKAGEKSLQAVEKIALETAKKSAAAAGKEAISQAAKQAAKCAAVATTAIEAIGVGYNIYNLNEGRKKGTISDKDFKRGVCTKISGAVGSIAGSAAGAYLGSTIGAAVGQILVPIPGVGAFVGSALFGLAGKALLSGVS</sequence>
<comment type="caution">
    <text evidence="1">The sequence shown here is derived from an EMBL/GenBank/DDBJ whole genome shotgun (WGS) entry which is preliminary data.</text>
</comment>
<accession>A0ABD3WQM6</accession>
<gene>
    <name evidence="1" type="ORF">ACJMK2_033735</name>
</gene>
<dbReference type="Proteomes" id="UP001634394">
    <property type="component" value="Unassembled WGS sequence"/>
</dbReference>
<evidence type="ECO:0000313" key="1">
    <source>
        <dbReference type="EMBL" id="KAL3875820.1"/>
    </source>
</evidence>